<dbReference type="Proteomes" id="UP000013063">
    <property type="component" value="Unassembled WGS sequence"/>
</dbReference>
<keyword evidence="5" id="KW-1185">Reference proteome</keyword>
<dbReference type="PANTHER" id="PTHR37299:SF1">
    <property type="entry name" value="STAGE 0 SPORULATION PROTEIN A HOMOLOG"/>
    <property type="match status" value="1"/>
</dbReference>
<dbReference type="OrthoDB" id="9781059at2"/>
<dbReference type="STRING" id="1292034.OR37_00523"/>
<evidence type="ECO:0000256" key="2">
    <source>
        <dbReference type="SAM" id="Phobius"/>
    </source>
</evidence>
<keyword evidence="2" id="KW-0472">Membrane</keyword>
<name>R0D6M5_CAUVI</name>
<feature type="domain" description="HTH LytTR-type" evidence="3">
    <location>
        <begin position="211"/>
        <end position="267"/>
    </location>
</feature>
<dbReference type="AlphaFoldDB" id="R0D6M5"/>
<evidence type="ECO:0000256" key="1">
    <source>
        <dbReference type="SAM" id="MobiDB-lite"/>
    </source>
</evidence>
<evidence type="ECO:0000259" key="3">
    <source>
        <dbReference type="PROSITE" id="PS50930"/>
    </source>
</evidence>
<feature type="transmembrane region" description="Helical" evidence="2">
    <location>
        <begin position="12"/>
        <end position="31"/>
    </location>
</feature>
<protein>
    <recommendedName>
        <fullName evidence="3">HTH LytTR-type domain-containing protein</fullName>
    </recommendedName>
</protein>
<comment type="caution">
    <text evidence="4">The sequence shown here is derived from an EMBL/GenBank/DDBJ whole genome shotgun (WGS) entry which is preliminary data.</text>
</comment>
<dbReference type="InterPro" id="IPR046947">
    <property type="entry name" value="LytR-like"/>
</dbReference>
<reference evidence="4 5" key="1">
    <citation type="journal article" date="2013" name="Genome Announc.">
        <title>Draft Genome Sequence for Caulobacter sp. Strain OR37, a Bacterium Tolerant to Heavy Metals.</title>
        <authorList>
            <person name="Utturkar S.M."/>
            <person name="Bollmann A."/>
            <person name="Brzoska R.M."/>
            <person name="Klingeman D.M."/>
            <person name="Epstein S.E."/>
            <person name="Palumbo A.V."/>
            <person name="Brown S.D."/>
        </authorList>
    </citation>
    <scope>NUCLEOTIDE SEQUENCE [LARGE SCALE GENOMIC DNA]</scope>
    <source>
        <strain evidence="4 5">OR37</strain>
    </source>
</reference>
<gene>
    <name evidence="4" type="ORF">OR37_00523</name>
</gene>
<keyword evidence="2" id="KW-1133">Transmembrane helix</keyword>
<dbReference type="SMART" id="SM00850">
    <property type="entry name" value="LytTR"/>
    <property type="match status" value="1"/>
</dbReference>
<organism evidence="4 5">
    <name type="scientific">Caulobacter vibrioides OR37</name>
    <dbReference type="NCBI Taxonomy" id="1292034"/>
    <lineage>
        <taxon>Bacteria</taxon>
        <taxon>Pseudomonadati</taxon>
        <taxon>Pseudomonadota</taxon>
        <taxon>Alphaproteobacteria</taxon>
        <taxon>Caulobacterales</taxon>
        <taxon>Caulobacteraceae</taxon>
        <taxon>Caulobacter</taxon>
    </lineage>
</organism>
<feature type="region of interest" description="Disordered" evidence="1">
    <location>
        <begin position="263"/>
        <end position="282"/>
    </location>
</feature>
<dbReference type="Gene3D" id="2.40.50.1020">
    <property type="entry name" value="LytTr DNA-binding domain"/>
    <property type="match status" value="1"/>
</dbReference>
<sequence length="282" mass="30519" precursor="true">MRTGLALGSRAFDMLAVAVIGCAYTVTIFVARDDTNLGAAIVGGIANTVPVILFGGLVRRLVIEKLVGRGAVRQTLGHAVLCTAFSVLSFWVLIILLGMANDASPFAFEVKPFGKGSAWQLLENATTYAVIAALSYLQAWRPVPNAKWATGELEVTLPAPPSDREVPRKRQASRHFIRSGEDILPVDVSRVVCITGADDYSDVATLDRNNLVRMTLAEFEKTLDTALFVRVHRSSIVNVDLIERAEPAGGGRMLLHMANGQTIQSSRDLQQRHRPSPSNGKG</sequence>
<dbReference type="EMBL" id="APMP01000001">
    <property type="protein sequence ID" value="ENZ84015.1"/>
    <property type="molecule type" value="Genomic_DNA"/>
</dbReference>
<keyword evidence="2" id="KW-0812">Transmembrane</keyword>
<feature type="transmembrane region" description="Helical" evidence="2">
    <location>
        <begin position="79"/>
        <end position="98"/>
    </location>
</feature>
<evidence type="ECO:0000313" key="5">
    <source>
        <dbReference type="Proteomes" id="UP000013063"/>
    </source>
</evidence>
<dbReference type="PANTHER" id="PTHR37299">
    <property type="entry name" value="TRANSCRIPTIONAL REGULATOR-RELATED"/>
    <property type="match status" value="1"/>
</dbReference>
<proteinExistence type="predicted"/>
<dbReference type="Pfam" id="PF04397">
    <property type="entry name" value="LytTR"/>
    <property type="match status" value="1"/>
</dbReference>
<dbReference type="GO" id="GO:0000156">
    <property type="term" value="F:phosphorelay response regulator activity"/>
    <property type="evidence" value="ECO:0007669"/>
    <property type="project" value="InterPro"/>
</dbReference>
<dbReference type="eggNOG" id="COG3279">
    <property type="taxonomic scope" value="Bacteria"/>
</dbReference>
<feature type="transmembrane region" description="Helical" evidence="2">
    <location>
        <begin position="37"/>
        <end position="58"/>
    </location>
</feature>
<dbReference type="InterPro" id="IPR007492">
    <property type="entry name" value="LytTR_DNA-bd_dom"/>
</dbReference>
<dbReference type="RefSeq" id="WP_004615611.1">
    <property type="nucleotide sequence ID" value="NZ_APMP01000001.1"/>
</dbReference>
<dbReference type="GO" id="GO:0003677">
    <property type="term" value="F:DNA binding"/>
    <property type="evidence" value="ECO:0007669"/>
    <property type="project" value="InterPro"/>
</dbReference>
<dbReference type="PROSITE" id="PS50930">
    <property type="entry name" value="HTH_LYTTR"/>
    <property type="match status" value="1"/>
</dbReference>
<evidence type="ECO:0000313" key="4">
    <source>
        <dbReference type="EMBL" id="ENZ84015.1"/>
    </source>
</evidence>
<dbReference type="PATRIC" id="fig|1292034.3.peg.520"/>
<accession>R0D6M5</accession>